<dbReference type="InterPro" id="IPR000595">
    <property type="entry name" value="cNMP-bd_dom"/>
</dbReference>
<keyword evidence="6" id="KW-1185">Reference proteome</keyword>
<dbReference type="Gene3D" id="1.10.10.10">
    <property type="entry name" value="Winged helix-like DNA-binding domain superfamily/Winged helix DNA-binding domain"/>
    <property type="match status" value="1"/>
</dbReference>
<dbReference type="SMART" id="SM00419">
    <property type="entry name" value="HTH_CRP"/>
    <property type="match status" value="1"/>
</dbReference>
<evidence type="ECO:0000313" key="5">
    <source>
        <dbReference type="EMBL" id="ASM76544.1"/>
    </source>
</evidence>
<dbReference type="CDD" id="cd00092">
    <property type="entry name" value="HTH_CRP"/>
    <property type="match status" value="1"/>
</dbReference>
<proteinExistence type="predicted"/>
<evidence type="ECO:0000259" key="4">
    <source>
        <dbReference type="PROSITE" id="PS50042"/>
    </source>
</evidence>
<evidence type="ECO:0000256" key="3">
    <source>
        <dbReference type="ARBA" id="ARBA00023163"/>
    </source>
</evidence>
<dbReference type="GO" id="GO:0003677">
    <property type="term" value="F:DNA binding"/>
    <property type="evidence" value="ECO:0007669"/>
    <property type="project" value="UniProtKB-KW"/>
</dbReference>
<dbReference type="CDD" id="cd00038">
    <property type="entry name" value="CAP_ED"/>
    <property type="match status" value="1"/>
</dbReference>
<dbReference type="KEGG" id="vff:VITFI_CDS0765"/>
<feature type="domain" description="Cyclic nucleotide-binding" evidence="4">
    <location>
        <begin position="1"/>
        <end position="83"/>
    </location>
</feature>
<dbReference type="Proteomes" id="UP000199729">
    <property type="component" value="Chromosome"/>
</dbReference>
<dbReference type="InterPro" id="IPR036388">
    <property type="entry name" value="WH-like_DNA-bd_sf"/>
</dbReference>
<protein>
    <submittedName>
        <fullName evidence="5">Crp/Fnr family transcription regulator</fullName>
    </submittedName>
</protein>
<dbReference type="PANTHER" id="PTHR24567">
    <property type="entry name" value="CRP FAMILY TRANSCRIPTIONAL REGULATORY PROTEIN"/>
    <property type="match status" value="1"/>
</dbReference>
<name>A0A221KBY5_VITFI</name>
<dbReference type="InterPro" id="IPR018490">
    <property type="entry name" value="cNMP-bd_dom_sf"/>
</dbReference>
<gene>
    <name evidence="5" type="ORF">VITFI_CDS0765</name>
</gene>
<evidence type="ECO:0000256" key="1">
    <source>
        <dbReference type="ARBA" id="ARBA00023015"/>
    </source>
</evidence>
<dbReference type="InterPro" id="IPR036390">
    <property type="entry name" value="WH_DNA-bd_sf"/>
</dbReference>
<dbReference type="InterPro" id="IPR012318">
    <property type="entry name" value="HTH_CRP"/>
</dbReference>
<dbReference type="SUPFAM" id="SSF51206">
    <property type="entry name" value="cAMP-binding domain-like"/>
    <property type="match status" value="1"/>
</dbReference>
<reference evidence="5 6" key="1">
    <citation type="submission" date="2017-07" db="EMBL/GenBank/DDBJ databases">
        <title>Complete Genome Sequence of the cosmetic ferment Vitreoscilla filiformis (ATCC15551).</title>
        <authorList>
            <person name="Contreras S."/>
            <person name="Sagory-Zalkind P."/>
            <person name="Blanquart H."/>
            <person name="Iltis A."/>
            <person name="Morand S.C."/>
        </authorList>
    </citation>
    <scope>NUCLEOTIDE SEQUENCE [LARGE SCALE GENOMIC DNA]</scope>
    <source>
        <strain evidence="5 6">ATCC 15551</strain>
    </source>
</reference>
<dbReference type="GO" id="GO:0003700">
    <property type="term" value="F:DNA-binding transcription factor activity"/>
    <property type="evidence" value="ECO:0007669"/>
    <property type="project" value="TreeGrafter"/>
</dbReference>
<dbReference type="SUPFAM" id="SSF46785">
    <property type="entry name" value="Winged helix' DNA-binding domain"/>
    <property type="match status" value="1"/>
</dbReference>
<keyword evidence="1" id="KW-0805">Transcription regulation</keyword>
<dbReference type="AlphaFoldDB" id="A0A221KBY5"/>
<organism evidence="5 6">
    <name type="scientific">Vitreoscilla filiformis</name>
    <dbReference type="NCBI Taxonomy" id="63"/>
    <lineage>
        <taxon>Bacteria</taxon>
        <taxon>Pseudomonadati</taxon>
        <taxon>Pseudomonadota</taxon>
        <taxon>Betaproteobacteria</taxon>
        <taxon>Neisseriales</taxon>
        <taxon>Neisseriaceae</taxon>
        <taxon>Vitreoscilla</taxon>
    </lineage>
</organism>
<evidence type="ECO:0000313" key="6">
    <source>
        <dbReference type="Proteomes" id="UP000199729"/>
    </source>
</evidence>
<accession>A0A221KBY5</accession>
<dbReference type="Pfam" id="PF13545">
    <property type="entry name" value="HTH_Crp_2"/>
    <property type="match status" value="1"/>
</dbReference>
<dbReference type="Gene3D" id="2.60.120.10">
    <property type="entry name" value="Jelly Rolls"/>
    <property type="match status" value="1"/>
</dbReference>
<keyword evidence="3" id="KW-0804">Transcription</keyword>
<dbReference type="InterPro" id="IPR050397">
    <property type="entry name" value="Env_Response_Regulators"/>
</dbReference>
<sequence>MFIIFSGRLRWFSTNNAGKELTYGEYGPGDYVGELCLDGDPHPYSVVTLESCYCAVISRQRLAHHVATRPELCAMMLEKSLARIRALAVLSHQLGLDDVYTRLRRVLDAPASPEEGGSSHGLASRAWVRLTQKDLACRIGCSREMVSRLLKDLELGGFIRRHPAGIEVLRSLPPGW</sequence>
<dbReference type="InterPro" id="IPR014710">
    <property type="entry name" value="RmlC-like_jellyroll"/>
</dbReference>
<keyword evidence="2" id="KW-0238">DNA-binding</keyword>
<dbReference type="EMBL" id="CP022423">
    <property type="protein sequence ID" value="ASM76544.1"/>
    <property type="molecule type" value="Genomic_DNA"/>
</dbReference>
<dbReference type="Pfam" id="PF00027">
    <property type="entry name" value="cNMP_binding"/>
    <property type="match status" value="1"/>
</dbReference>
<dbReference type="GO" id="GO:0005829">
    <property type="term" value="C:cytosol"/>
    <property type="evidence" value="ECO:0007669"/>
    <property type="project" value="TreeGrafter"/>
</dbReference>
<evidence type="ECO:0000256" key="2">
    <source>
        <dbReference type="ARBA" id="ARBA00023125"/>
    </source>
</evidence>
<dbReference type="PROSITE" id="PS50042">
    <property type="entry name" value="CNMP_BINDING_3"/>
    <property type="match status" value="1"/>
</dbReference>
<dbReference type="PANTHER" id="PTHR24567:SF74">
    <property type="entry name" value="HTH-TYPE TRANSCRIPTIONAL REGULATOR ARCR"/>
    <property type="match status" value="1"/>
</dbReference>